<dbReference type="EMBL" id="CP045851">
    <property type="protein sequence ID" value="QGG96584.1"/>
    <property type="molecule type" value="Genomic_DNA"/>
</dbReference>
<name>A0A5Q2RM84_9ACTN</name>
<dbReference type="AlphaFoldDB" id="A0A5Q2RM84"/>
<accession>A0A5Q2RM84</accession>
<dbReference type="Proteomes" id="UP000334019">
    <property type="component" value="Chromosome"/>
</dbReference>
<protein>
    <submittedName>
        <fullName evidence="1">Uncharacterized protein</fullName>
    </submittedName>
</protein>
<evidence type="ECO:0000313" key="2">
    <source>
        <dbReference type="Proteomes" id="UP000334019"/>
    </source>
</evidence>
<dbReference type="RefSeq" id="WP_153760688.1">
    <property type="nucleotide sequence ID" value="NZ_CP045851.1"/>
</dbReference>
<organism evidence="1 2">
    <name type="scientific">Actinomarinicola tropica</name>
    <dbReference type="NCBI Taxonomy" id="2789776"/>
    <lineage>
        <taxon>Bacteria</taxon>
        <taxon>Bacillati</taxon>
        <taxon>Actinomycetota</taxon>
        <taxon>Acidimicrobiia</taxon>
        <taxon>Acidimicrobiales</taxon>
        <taxon>Iamiaceae</taxon>
        <taxon>Actinomarinicola</taxon>
    </lineage>
</organism>
<dbReference type="KEGG" id="atq:GH723_16565"/>
<proteinExistence type="predicted"/>
<sequence length="60" mass="6573">MADREVITAEDLDRMTPDQRAAAVRASIVTDWDQVPPEVRARVEATAATLARQADHRTAG</sequence>
<reference evidence="1 2" key="1">
    <citation type="submission" date="2019-11" db="EMBL/GenBank/DDBJ databases">
        <authorList>
            <person name="He Y."/>
        </authorList>
    </citation>
    <scope>NUCLEOTIDE SEQUENCE [LARGE SCALE GENOMIC DNA]</scope>
    <source>
        <strain evidence="1 2">SCSIO 58843</strain>
    </source>
</reference>
<gene>
    <name evidence="1" type="ORF">GH723_16565</name>
</gene>
<evidence type="ECO:0000313" key="1">
    <source>
        <dbReference type="EMBL" id="QGG96584.1"/>
    </source>
</evidence>
<keyword evidence="2" id="KW-1185">Reference proteome</keyword>